<reference evidence="13" key="1">
    <citation type="journal article" date="2020" name="mSystems">
        <title>Genome- and Community-Level Interaction Insights into Carbon Utilization and Element Cycling Functions of Hydrothermarchaeota in Hydrothermal Sediment.</title>
        <authorList>
            <person name="Zhou Z."/>
            <person name="Liu Y."/>
            <person name="Xu W."/>
            <person name="Pan J."/>
            <person name="Luo Z.H."/>
            <person name="Li M."/>
        </authorList>
    </citation>
    <scope>NUCLEOTIDE SEQUENCE [LARGE SCALE GENOMIC DNA]</scope>
    <source>
        <strain evidence="13">SpSt-961</strain>
    </source>
</reference>
<comment type="pathway">
    <text evidence="1 10">Amino-acid biosynthesis; L-histidine biosynthesis; L-histidine from 5-phospho-alpha-D-ribose 1-diphosphate: step 5/9.</text>
</comment>
<evidence type="ECO:0000256" key="2">
    <source>
        <dbReference type="ARBA" id="ARBA00011152"/>
    </source>
</evidence>
<dbReference type="NCBIfam" id="TIGR01855">
    <property type="entry name" value="IMP_synth_hisH"/>
    <property type="match status" value="1"/>
</dbReference>
<dbReference type="SUPFAM" id="SSF52317">
    <property type="entry name" value="Class I glutamine amidotransferase-like"/>
    <property type="match status" value="1"/>
</dbReference>
<evidence type="ECO:0000256" key="8">
    <source>
        <dbReference type="ARBA" id="ARBA00047838"/>
    </source>
</evidence>
<dbReference type="PROSITE" id="PS51273">
    <property type="entry name" value="GATASE_TYPE_1"/>
    <property type="match status" value="1"/>
</dbReference>
<evidence type="ECO:0000259" key="12">
    <source>
        <dbReference type="Pfam" id="PF00117"/>
    </source>
</evidence>
<keyword evidence="6 10" id="KW-0368">Histidine biosynthesis</keyword>
<comment type="catalytic activity">
    <reaction evidence="8 10">
        <text>5-[(5-phospho-1-deoxy-D-ribulos-1-ylimino)methylamino]-1-(5-phospho-beta-D-ribosyl)imidazole-4-carboxamide + L-glutamine = D-erythro-1-(imidazol-4-yl)glycerol 3-phosphate + 5-amino-1-(5-phospho-beta-D-ribosyl)imidazole-4-carboxamide + L-glutamate + H(+)</text>
        <dbReference type="Rhea" id="RHEA:24793"/>
        <dbReference type="ChEBI" id="CHEBI:15378"/>
        <dbReference type="ChEBI" id="CHEBI:29985"/>
        <dbReference type="ChEBI" id="CHEBI:58278"/>
        <dbReference type="ChEBI" id="CHEBI:58359"/>
        <dbReference type="ChEBI" id="CHEBI:58475"/>
        <dbReference type="ChEBI" id="CHEBI:58525"/>
        <dbReference type="EC" id="4.3.2.10"/>
    </reaction>
</comment>
<keyword evidence="4 10" id="KW-0378">Hydrolase</keyword>
<keyword evidence="10" id="KW-0963">Cytoplasm</keyword>
<dbReference type="AlphaFoldDB" id="A0A7V3VU38"/>
<dbReference type="CDD" id="cd01748">
    <property type="entry name" value="GATase1_IGP_Synthase"/>
    <property type="match status" value="1"/>
</dbReference>
<comment type="subunit">
    <text evidence="2 10">Heterodimer of HisH and HisF.</text>
</comment>
<evidence type="ECO:0000256" key="3">
    <source>
        <dbReference type="ARBA" id="ARBA00022605"/>
    </source>
</evidence>
<sequence length="199" mass="22470">MIGIIDYGAGNLHSIKNALNYLGLKNRLIRDEDGFKNIERIILPGVGAFGAAITKLRKAGILERLLEWLRGDKPYLGICLGLQLLFESSEEAEGINGFGIFKGRMKRFLTSKIPQIGWNSIEVIKPSPIFNSQRKKVYFYFLHSYYLDTPEKDIVLARTVYGVSYPSVINKGNIYAVQFHPEKSGKAGLDLLKKWVELC</sequence>
<dbReference type="GO" id="GO:0000107">
    <property type="term" value="F:imidazoleglycerol-phosphate synthase activity"/>
    <property type="evidence" value="ECO:0007669"/>
    <property type="project" value="UniProtKB-UniRule"/>
</dbReference>
<dbReference type="UniPathway" id="UPA00031">
    <property type="reaction ID" value="UER00010"/>
</dbReference>
<dbReference type="EC" id="3.5.1.2" evidence="10"/>
<evidence type="ECO:0000313" key="13">
    <source>
        <dbReference type="EMBL" id="HGE77904.1"/>
    </source>
</evidence>
<dbReference type="PIRSF" id="PIRSF000495">
    <property type="entry name" value="Amidotransf_hisH"/>
    <property type="match status" value="1"/>
</dbReference>
<evidence type="ECO:0000256" key="5">
    <source>
        <dbReference type="ARBA" id="ARBA00022962"/>
    </source>
</evidence>
<comment type="caution">
    <text evidence="13">The sequence shown here is derived from an EMBL/GenBank/DDBJ whole genome shotgun (WGS) entry which is preliminary data.</text>
</comment>
<accession>A0A7V3VU38</accession>
<dbReference type="Gene3D" id="3.40.50.880">
    <property type="match status" value="1"/>
</dbReference>
<dbReference type="EC" id="4.3.2.10" evidence="10"/>
<keyword evidence="5 10" id="KW-0315">Glutamine amidotransferase</keyword>
<evidence type="ECO:0000256" key="11">
    <source>
        <dbReference type="PIRSR" id="PIRSR000495-1"/>
    </source>
</evidence>
<dbReference type="Pfam" id="PF00117">
    <property type="entry name" value="GATase"/>
    <property type="match status" value="1"/>
</dbReference>
<proteinExistence type="inferred from homology"/>
<name>A0A7V3VU38_UNCW3</name>
<dbReference type="PANTHER" id="PTHR42701">
    <property type="entry name" value="IMIDAZOLE GLYCEROL PHOSPHATE SYNTHASE SUBUNIT HISH"/>
    <property type="match status" value="1"/>
</dbReference>
<evidence type="ECO:0000256" key="4">
    <source>
        <dbReference type="ARBA" id="ARBA00022801"/>
    </source>
</evidence>
<keyword evidence="3 10" id="KW-0028">Amino-acid biosynthesis</keyword>
<evidence type="ECO:0000256" key="1">
    <source>
        <dbReference type="ARBA" id="ARBA00005091"/>
    </source>
</evidence>
<dbReference type="GO" id="GO:0000105">
    <property type="term" value="P:L-histidine biosynthetic process"/>
    <property type="evidence" value="ECO:0007669"/>
    <property type="project" value="UniProtKB-UniRule"/>
</dbReference>
<evidence type="ECO:0000256" key="10">
    <source>
        <dbReference type="HAMAP-Rule" id="MF_00278"/>
    </source>
</evidence>
<organism evidence="13">
    <name type="scientific">candidate division WOR-3 bacterium</name>
    <dbReference type="NCBI Taxonomy" id="2052148"/>
    <lineage>
        <taxon>Bacteria</taxon>
        <taxon>Bacteria division WOR-3</taxon>
    </lineage>
</organism>
<dbReference type="GO" id="GO:0004359">
    <property type="term" value="F:glutaminase activity"/>
    <property type="evidence" value="ECO:0007669"/>
    <property type="project" value="UniProtKB-EC"/>
</dbReference>
<dbReference type="EMBL" id="DTOZ01000072">
    <property type="protein sequence ID" value="HGE77904.1"/>
    <property type="molecule type" value="Genomic_DNA"/>
</dbReference>
<protein>
    <recommendedName>
        <fullName evidence="10">Imidazole glycerol phosphate synthase subunit HisH</fullName>
        <ecNumber evidence="10">4.3.2.10</ecNumber>
    </recommendedName>
    <alternativeName>
        <fullName evidence="10">IGP synthase glutaminase subunit</fullName>
        <ecNumber evidence="10">3.5.1.2</ecNumber>
    </alternativeName>
    <alternativeName>
        <fullName evidence="10">IGP synthase subunit HisH</fullName>
    </alternativeName>
    <alternativeName>
        <fullName evidence="10">ImGP synthase subunit HisH</fullName>
        <shortName evidence="10">IGPS subunit HisH</shortName>
    </alternativeName>
</protein>
<dbReference type="GO" id="GO:0005737">
    <property type="term" value="C:cytoplasm"/>
    <property type="evidence" value="ECO:0007669"/>
    <property type="project" value="UniProtKB-SubCell"/>
</dbReference>
<comment type="function">
    <text evidence="10">IGPS catalyzes the conversion of PRFAR and glutamine to IGP, AICAR and glutamate. The HisH subunit catalyzes the hydrolysis of glutamine to glutamate and ammonia as part of the synthesis of IGP and AICAR. The resulting ammonia molecule is channeled to the active site of HisF.</text>
</comment>
<feature type="domain" description="Glutamine amidotransferase" evidence="12">
    <location>
        <begin position="4"/>
        <end position="189"/>
    </location>
</feature>
<evidence type="ECO:0000256" key="7">
    <source>
        <dbReference type="ARBA" id="ARBA00023239"/>
    </source>
</evidence>
<evidence type="ECO:0000256" key="9">
    <source>
        <dbReference type="ARBA" id="ARBA00049534"/>
    </source>
</evidence>
<dbReference type="GO" id="GO:0016829">
    <property type="term" value="F:lyase activity"/>
    <property type="evidence" value="ECO:0007669"/>
    <property type="project" value="UniProtKB-KW"/>
</dbReference>
<feature type="active site" evidence="10 11">
    <location>
        <position position="182"/>
    </location>
</feature>
<comment type="subcellular location">
    <subcellularLocation>
        <location evidence="10">Cytoplasm</location>
    </subcellularLocation>
</comment>
<dbReference type="InterPro" id="IPR017926">
    <property type="entry name" value="GATASE"/>
</dbReference>
<gene>
    <name evidence="10 13" type="primary">hisH</name>
    <name evidence="13" type="ORF">ENX68_02745</name>
</gene>
<comment type="catalytic activity">
    <reaction evidence="9 10">
        <text>L-glutamine + H2O = L-glutamate + NH4(+)</text>
        <dbReference type="Rhea" id="RHEA:15889"/>
        <dbReference type="ChEBI" id="CHEBI:15377"/>
        <dbReference type="ChEBI" id="CHEBI:28938"/>
        <dbReference type="ChEBI" id="CHEBI:29985"/>
        <dbReference type="ChEBI" id="CHEBI:58359"/>
        <dbReference type="EC" id="3.5.1.2"/>
    </reaction>
</comment>
<dbReference type="PANTHER" id="PTHR42701:SF1">
    <property type="entry name" value="IMIDAZOLE GLYCEROL PHOSPHATE SYNTHASE SUBUNIT HISH"/>
    <property type="match status" value="1"/>
</dbReference>
<evidence type="ECO:0000256" key="6">
    <source>
        <dbReference type="ARBA" id="ARBA00023102"/>
    </source>
</evidence>
<keyword evidence="7 10" id="KW-0456">Lyase</keyword>
<feature type="active site" evidence="10 11">
    <location>
        <position position="180"/>
    </location>
</feature>
<feature type="active site" description="Nucleophile" evidence="10 11">
    <location>
        <position position="79"/>
    </location>
</feature>
<dbReference type="InterPro" id="IPR010139">
    <property type="entry name" value="Imidazole-glycPsynth_HisH"/>
</dbReference>
<dbReference type="HAMAP" id="MF_00278">
    <property type="entry name" value="HisH"/>
    <property type="match status" value="1"/>
</dbReference>
<dbReference type="InterPro" id="IPR029062">
    <property type="entry name" value="Class_I_gatase-like"/>
</dbReference>